<sequence>MPGEIPPLSELLAWTTDHLIAGATDMDATADRWETVFIGMSKDLRSAGWEGESATGARIRIASDHTQVSEGAEKLRAGATVARSGASDVLSAQNRLRYAIEDANEAGFNVYENCTVEDTTGRGGAARHAQAEQFATDIYGRAKHLVAVDIQVSRRISQTTGDVGNYFNFHEEDGSGNRGKPKIHLVDHKTGGDDPSSIHNSDDVHRKVDPLPPGRHPNVKVLETSEQIRQLYDELTQNATPIPPGSYPGEWKVLEDGTKIGFRTDSKFGGPTTEVWYPGSKDSVDIHLRDRPAKEPISIGALIITLIAGLGSLATAPHLVGH</sequence>
<proteinExistence type="predicted"/>
<keyword evidence="1" id="KW-0472">Membrane</keyword>
<organism evidence="2 3">
    <name type="scientific">[Mycobacterium] nativiensis</name>
    <dbReference type="NCBI Taxonomy" id="2855503"/>
    <lineage>
        <taxon>Bacteria</taxon>
        <taxon>Bacillati</taxon>
        <taxon>Actinomycetota</taxon>
        <taxon>Actinomycetes</taxon>
        <taxon>Mycobacteriales</taxon>
        <taxon>Mycobacteriaceae</taxon>
        <taxon>Mycolicibacter</taxon>
    </lineage>
</organism>
<keyword evidence="1" id="KW-0812">Transmembrane</keyword>
<evidence type="ECO:0000256" key="1">
    <source>
        <dbReference type="SAM" id="Phobius"/>
    </source>
</evidence>
<keyword evidence="1" id="KW-1133">Transmembrane helix</keyword>
<comment type="caution">
    <text evidence="2">The sequence shown here is derived from an EMBL/GenBank/DDBJ whole genome shotgun (WGS) entry which is preliminary data.</text>
</comment>
<protein>
    <submittedName>
        <fullName evidence="2">Uncharacterized protein</fullName>
    </submittedName>
</protein>
<evidence type="ECO:0000313" key="3">
    <source>
        <dbReference type="Proteomes" id="UP001298593"/>
    </source>
</evidence>
<accession>A0ABU5XU09</accession>
<dbReference type="Proteomes" id="UP001298593">
    <property type="component" value="Unassembled WGS sequence"/>
</dbReference>
<feature type="transmembrane region" description="Helical" evidence="1">
    <location>
        <begin position="297"/>
        <end position="320"/>
    </location>
</feature>
<evidence type="ECO:0000313" key="2">
    <source>
        <dbReference type="EMBL" id="MEB3031297.1"/>
    </source>
</evidence>
<reference evidence="2 3" key="1">
    <citation type="submission" date="2023-12" db="EMBL/GenBank/DDBJ databases">
        <title>Description of new species of Mycobacterium terrae complex isolated from sewage at the Sao Paulo Zoological Park Foundation in Brazil.</title>
        <authorList>
            <person name="Romagnoli C.L."/>
            <person name="Conceicao E.C."/>
            <person name="Machado E."/>
            <person name="Barreto L.B.P.F."/>
            <person name="Sharma A."/>
            <person name="Silva N.M."/>
            <person name="Marques L.E."/>
            <person name="Juliana M.A."/>
            <person name="Lourenco M.C.S."/>
            <person name="Digiampietri L.A."/>
            <person name="Suffys P.N."/>
            <person name="Viana-Niero C."/>
        </authorList>
    </citation>
    <scope>NUCLEOTIDE SEQUENCE [LARGE SCALE GENOMIC DNA]</scope>
    <source>
        <strain evidence="2 3">MYC340</strain>
    </source>
</reference>
<dbReference type="EMBL" id="JAYJJU010000004">
    <property type="protein sequence ID" value="MEB3031297.1"/>
    <property type="molecule type" value="Genomic_DNA"/>
</dbReference>
<gene>
    <name evidence="2" type="ORF">KV113_06965</name>
</gene>
<keyword evidence="3" id="KW-1185">Reference proteome</keyword>
<name>A0ABU5XU09_9MYCO</name>